<gene>
    <name evidence="2" type="ORF">SAMN04488058_10220</name>
</gene>
<evidence type="ECO:0000313" key="2">
    <source>
        <dbReference type="EMBL" id="SEI84090.1"/>
    </source>
</evidence>
<keyword evidence="1" id="KW-0812">Transmembrane</keyword>
<keyword evidence="1" id="KW-0472">Membrane</keyword>
<evidence type="ECO:0000256" key="1">
    <source>
        <dbReference type="SAM" id="Phobius"/>
    </source>
</evidence>
<feature type="transmembrane region" description="Helical" evidence="1">
    <location>
        <begin position="17"/>
        <end position="37"/>
    </location>
</feature>
<sequence length="41" mass="4308">MNGVTVLAAPFQVAGHALLKFLYGLGLLGAGLLLLGLRWDK</sequence>
<organism evidence="2 3">
    <name type="scientific">Deinococcus reticulitermitis</name>
    <dbReference type="NCBI Taxonomy" id="856736"/>
    <lineage>
        <taxon>Bacteria</taxon>
        <taxon>Thermotogati</taxon>
        <taxon>Deinococcota</taxon>
        <taxon>Deinococci</taxon>
        <taxon>Deinococcales</taxon>
        <taxon>Deinococcaceae</taxon>
        <taxon>Deinococcus</taxon>
    </lineage>
</organism>
<dbReference type="AlphaFoldDB" id="A0A1H6U6Z2"/>
<dbReference type="Proteomes" id="UP000199223">
    <property type="component" value="Unassembled WGS sequence"/>
</dbReference>
<keyword evidence="3" id="KW-1185">Reference proteome</keyword>
<reference evidence="3" key="1">
    <citation type="submission" date="2016-10" db="EMBL/GenBank/DDBJ databases">
        <authorList>
            <person name="Varghese N."/>
            <person name="Submissions S."/>
        </authorList>
    </citation>
    <scope>NUCLEOTIDE SEQUENCE [LARGE SCALE GENOMIC DNA]</scope>
    <source>
        <strain evidence="3">CGMCC 1.10218</strain>
    </source>
</reference>
<dbReference type="EMBL" id="FNZA01000002">
    <property type="protein sequence ID" value="SEI84090.1"/>
    <property type="molecule type" value="Genomic_DNA"/>
</dbReference>
<protein>
    <submittedName>
        <fullName evidence="2">Uncharacterized protein</fullName>
    </submittedName>
</protein>
<name>A0A1H6U6Z2_9DEIO</name>
<evidence type="ECO:0000313" key="3">
    <source>
        <dbReference type="Proteomes" id="UP000199223"/>
    </source>
</evidence>
<proteinExistence type="predicted"/>
<accession>A0A1H6U6Z2</accession>
<dbReference type="RefSeq" id="WP_281243989.1">
    <property type="nucleotide sequence ID" value="NZ_FNZA01000002.1"/>
</dbReference>
<dbReference type="STRING" id="856736.SAMN04488058_10220"/>
<keyword evidence="1" id="KW-1133">Transmembrane helix</keyword>